<comment type="caution">
    <text evidence="2">The sequence shown here is derived from an EMBL/GenBank/DDBJ whole genome shotgun (WGS) entry which is preliminary data.</text>
</comment>
<organism evidence="2 3">
    <name type="scientific">Candidatus Roizmanbacteria bacterium CG23_combo_of_CG06-09_8_20_14_all_35_49</name>
    <dbReference type="NCBI Taxonomy" id="1974863"/>
    <lineage>
        <taxon>Bacteria</taxon>
        <taxon>Candidatus Roizmaniibacteriota</taxon>
    </lineage>
</organism>
<name>A0A2G9Y9W5_9BACT</name>
<gene>
    <name evidence="2" type="ORF">COX47_00460</name>
</gene>
<keyword evidence="1" id="KW-0812">Transmembrane</keyword>
<evidence type="ECO:0000313" key="3">
    <source>
        <dbReference type="Proteomes" id="UP000231025"/>
    </source>
</evidence>
<reference evidence="2 3" key="1">
    <citation type="submission" date="2017-09" db="EMBL/GenBank/DDBJ databases">
        <title>Depth-based differentiation of microbial function through sediment-hosted aquifers and enrichment of novel symbionts in the deep terrestrial subsurface.</title>
        <authorList>
            <person name="Probst A.J."/>
            <person name="Ladd B."/>
            <person name="Jarett J.K."/>
            <person name="Geller-Mcgrath D.E."/>
            <person name="Sieber C.M."/>
            <person name="Emerson J.B."/>
            <person name="Anantharaman K."/>
            <person name="Thomas B.C."/>
            <person name="Malmstrom R."/>
            <person name="Stieglmeier M."/>
            <person name="Klingl A."/>
            <person name="Woyke T."/>
            <person name="Ryan C.M."/>
            <person name="Banfield J.F."/>
        </authorList>
    </citation>
    <scope>NUCLEOTIDE SEQUENCE [LARGE SCALE GENOMIC DNA]</scope>
    <source>
        <strain evidence="2">CG23_combo_of_CG06-09_8_20_14_all_35_49</strain>
    </source>
</reference>
<proteinExistence type="predicted"/>
<accession>A0A2G9Y9W5</accession>
<evidence type="ECO:0000313" key="2">
    <source>
        <dbReference type="EMBL" id="PIP15301.1"/>
    </source>
</evidence>
<feature type="transmembrane region" description="Helical" evidence="1">
    <location>
        <begin position="7"/>
        <end position="26"/>
    </location>
</feature>
<protein>
    <submittedName>
        <fullName evidence="2">Uncharacterized protein</fullName>
    </submittedName>
</protein>
<dbReference type="AlphaFoldDB" id="A0A2G9Y9W5"/>
<feature type="transmembrane region" description="Helical" evidence="1">
    <location>
        <begin position="32"/>
        <end position="52"/>
    </location>
</feature>
<sequence>MNIQPYHLRVFSSVFTNIGATLILTIPTINNLIVLIFNLILIIISLSLALKLEKAIFTYDRSY</sequence>
<keyword evidence="1" id="KW-0472">Membrane</keyword>
<keyword evidence="1" id="KW-1133">Transmembrane helix</keyword>
<dbReference type="Proteomes" id="UP000231025">
    <property type="component" value="Unassembled WGS sequence"/>
</dbReference>
<evidence type="ECO:0000256" key="1">
    <source>
        <dbReference type="SAM" id="Phobius"/>
    </source>
</evidence>
<dbReference type="EMBL" id="PCRE01000007">
    <property type="protein sequence ID" value="PIP15301.1"/>
    <property type="molecule type" value="Genomic_DNA"/>
</dbReference>